<dbReference type="InterPro" id="IPR014586">
    <property type="entry name" value="UCP033909"/>
</dbReference>
<evidence type="ECO:0000313" key="2">
    <source>
        <dbReference type="Proteomes" id="UP001238334"/>
    </source>
</evidence>
<dbReference type="Gene3D" id="3.40.50.1820">
    <property type="entry name" value="alpha/beta hydrolase"/>
    <property type="match status" value="1"/>
</dbReference>
<gene>
    <name evidence="1" type="ORF">QPJ95_07800</name>
</gene>
<dbReference type="PANTHER" id="PTHR36513:SF1">
    <property type="entry name" value="TRANSMEMBRANE PROTEIN"/>
    <property type="match status" value="1"/>
</dbReference>
<dbReference type="PROSITE" id="PS51257">
    <property type="entry name" value="PROKAR_LIPOPROTEIN"/>
    <property type="match status" value="1"/>
</dbReference>
<dbReference type="GO" id="GO:0016787">
    <property type="term" value="F:hydrolase activity"/>
    <property type="evidence" value="ECO:0007669"/>
    <property type="project" value="UniProtKB-KW"/>
</dbReference>
<accession>A0A9Y2P4A9</accession>
<dbReference type="PANTHER" id="PTHR36513">
    <property type="entry name" value="ABC TRANSMEMBRANE TYPE-1 DOMAIN-CONTAINING PROTEIN"/>
    <property type="match status" value="1"/>
</dbReference>
<dbReference type="Proteomes" id="UP001238334">
    <property type="component" value="Chromosome"/>
</dbReference>
<dbReference type="AlphaFoldDB" id="A0A9Y2P4A9"/>
<dbReference type="EMBL" id="CP127247">
    <property type="protein sequence ID" value="WIY26807.1"/>
    <property type="molecule type" value="Genomic_DNA"/>
</dbReference>
<sequence>MGVLIRSAFAIALVFMASCIDRSFTPVMPEALEVGTPKTIFVATIREPVPNGSFGPGRSDQYSLLELTVSIPPNRQTGQLSFAYAKPDPETQFTMAGRRVFDDQSGFYTRIKAEMAKLPRDQREITVFVHGFNSTQAETAFRAAQLAQDIQLPGATMIYSWPSQGNPLGYAYDGDSVLFARDGLERMLRQIRSADVGRVALVAHSMGSQLVMETLRQIEIQTPGWSAANLNGVVLISPDLDVEVFRSQMNRIAEVPQPFVVFVSSKDRLLNISGRLRGNHNSVRLGSLTSLEAVAGLPINIIDTTAFSDDAVSSHLVAGTSPALIAILKSARKTANAFGRDAVFLANLLPGQVINADGATQVSLRNTGSDER</sequence>
<reference evidence="1 2" key="1">
    <citation type="submission" date="2023-06" db="EMBL/GenBank/DDBJ databases">
        <title>Parasedimentitalea psychrophila sp. nov., a psychrophilic bacterium isolated from deep-sea sediment.</title>
        <authorList>
            <person name="Li A."/>
        </authorList>
    </citation>
    <scope>NUCLEOTIDE SEQUENCE [LARGE SCALE GENOMIC DNA]</scope>
    <source>
        <strain evidence="1 2">QS115</strain>
    </source>
</reference>
<dbReference type="RefSeq" id="WP_270917249.1">
    <property type="nucleotide sequence ID" value="NZ_CP127247.1"/>
</dbReference>
<name>A0A9Y2P4A9_9RHOB</name>
<keyword evidence="2" id="KW-1185">Reference proteome</keyword>
<protein>
    <submittedName>
        <fullName evidence="1">Alpha/beta fold hydrolase</fullName>
    </submittedName>
</protein>
<keyword evidence="1" id="KW-0378">Hydrolase</keyword>
<dbReference type="Pfam" id="PF05990">
    <property type="entry name" value="DUF900"/>
    <property type="match status" value="1"/>
</dbReference>
<dbReference type="SUPFAM" id="SSF53474">
    <property type="entry name" value="alpha/beta-Hydrolases"/>
    <property type="match status" value="1"/>
</dbReference>
<dbReference type="KEGG" id="ppso:QPJ95_07800"/>
<dbReference type="InterPro" id="IPR029058">
    <property type="entry name" value="AB_hydrolase_fold"/>
</dbReference>
<evidence type="ECO:0000313" key="1">
    <source>
        <dbReference type="EMBL" id="WIY26807.1"/>
    </source>
</evidence>
<dbReference type="InterPro" id="IPR010297">
    <property type="entry name" value="DUF900_hydrolase"/>
</dbReference>
<organism evidence="1 2">
    <name type="scientific">Parasedimentitalea psychrophila</name>
    <dbReference type="NCBI Taxonomy" id="2997337"/>
    <lineage>
        <taxon>Bacteria</taxon>
        <taxon>Pseudomonadati</taxon>
        <taxon>Pseudomonadota</taxon>
        <taxon>Alphaproteobacteria</taxon>
        <taxon>Rhodobacterales</taxon>
        <taxon>Paracoccaceae</taxon>
        <taxon>Parasedimentitalea</taxon>
    </lineage>
</organism>
<dbReference type="PIRSF" id="PIRSF033909">
    <property type="entry name" value="UCP033909"/>
    <property type="match status" value="1"/>
</dbReference>
<proteinExistence type="predicted"/>